<dbReference type="EMBL" id="RQGD01000022">
    <property type="protein sequence ID" value="TGL60344.1"/>
    <property type="molecule type" value="Genomic_DNA"/>
</dbReference>
<reference evidence="2" key="1">
    <citation type="journal article" date="2019" name="PLoS Negl. Trop. Dis.">
        <title>Revisiting the worldwide diversity of Leptospira species in the environment.</title>
        <authorList>
            <person name="Vincent A.T."/>
            <person name="Schiettekatte O."/>
            <person name="Bourhy P."/>
            <person name="Veyrier F.J."/>
            <person name="Picardeau M."/>
        </authorList>
    </citation>
    <scope>NUCLEOTIDE SEQUENCE [LARGE SCALE GENOMIC DNA]</scope>
    <source>
        <strain evidence="2">201702476</strain>
    </source>
</reference>
<dbReference type="RefSeq" id="WP_135623269.1">
    <property type="nucleotide sequence ID" value="NZ_RQGD01000022.1"/>
</dbReference>
<feature type="signal peptide" evidence="1">
    <location>
        <begin position="1"/>
        <end position="21"/>
    </location>
</feature>
<organism evidence="2 3">
    <name type="scientific">Leptospira ognonensis</name>
    <dbReference type="NCBI Taxonomy" id="2484945"/>
    <lineage>
        <taxon>Bacteria</taxon>
        <taxon>Pseudomonadati</taxon>
        <taxon>Spirochaetota</taxon>
        <taxon>Spirochaetia</taxon>
        <taxon>Leptospirales</taxon>
        <taxon>Leptospiraceae</taxon>
        <taxon>Leptospira</taxon>
    </lineage>
</organism>
<sequence>MKSFRFLIFFSFLLNSVFLFAQAPENPSAKDIISQDKMQCYSIPTEIDSLEYQKSVKCVTKDAICFIIQGFAMSCIPRSGKYPLEIPDMTPKPSYP</sequence>
<comment type="caution">
    <text evidence="2">The sequence shown here is derived from an EMBL/GenBank/DDBJ whole genome shotgun (WGS) entry which is preliminary data.</text>
</comment>
<name>A0A4R9K596_9LEPT</name>
<keyword evidence="3" id="KW-1185">Reference proteome</keyword>
<dbReference type="AlphaFoldDB" id="A0A4R9K596"/>
<proteinExistence type="predicted"/>
<evidence type="ECO:0000313" key="3">
    <source>
        <dbReference type="Proteomes" id="UP000297693"/>
    </source>
</evidence>
<protein>
    <submittedName>
        <fullName evidence="2">Uncharacterized protein</fullName>
    </submittedName>
</protein>
<dbReference type="Proteomes" id="UP000297693">
    <property type="component" value="Unassembled WGS sequence"/>
</dbReference>
<dbReference type="OrthoDB" id="331523at2"/>
<evidence type="ECO:0000313" key="2">
    <source>
        <dbReference type="EMBL" id="TGL60344.1"/>
    </source>
</evidence>
<gene>
    <name evidence="2" type="ORF">EHQ58_07565</name>
</gene>
<feature type="chain" id="PRO_5020664317" evidence="1">
    <location>
        <begin position="22"/>
        <end position="96"/>
    </location>
</feature>
<keyword evidence="1" id="KW-0732">Signal</keyword>
<evidence type="ECO:0000256" key="1">
    <source>
        <dbReference type="SAM" id="SignalP"/>
    </source>
</evidence>
<accession>A0A4R9K596</accession>